<evidence type="ECO:0000256" key="1">
    <source>
        <dbReference type="SAM" id="Coils"/>
    </source>
</evidence>
<dbReference type="AlphaFoldDB" id="A0A6C0KHA2"/>
<proteinExistence type="predicted"/>
<keyword evidence="2" id="KW-0472">Membrane</keyword>
<dbReference type="EMBL" id="MN740886">
    <property type="protein sequence ID" value="QHU16536.1"/>
    <property type="molecule type" value="Genomic_DNA"/>
</dbReference>
<feature type="coiled-coil region" evidence="1">
    <location>
        <begin position="8"/>
        <end position="42"/>
    </location>
</feature>
<name>A0A6C0KHA2_9ZZZZ</name>
<evidence type="ECO:0000313" key="3">
    <source>
        <dbReference type="EMBL" id="QHU16536.1"/>
    </source>
</evidence>
<feature type="transmembrane region" description="Helical" evidence="2">
    <location>
        <begin position="173"/>
        <end position="194"/>
    </location>
</feature>
<reference evidence="3" key="1">
    <citation type="journal article" date="2020" name="Nature">
        <title>Giant virus diversity and host interactions through global metagenomics.</title>
        <authorList>
            <person name="Schulz F."/>
            <person name="Roux S."/>
            <person name="Paez-Espino D."/>
            <person name="Jungbluth S."/>
            <person name="Walsh D.A."/>
            <person name="Denef V.J."/>
            <person name="McMahon K.D."/>
            <person name="Konstantinidis K.T."/>
            <person name="Eloe-Fadrosh E.A."/>
            <person name="Kyrpides N.C."/>
            <person name="Woyke T."/>
        </authorList>
    </citation>
    <scope>NUCLEOTIDE SEQUENCE</scope>
    <source>
        <strain evidence="3">GVMAG-S-3300012000-53</strain>
    </source>
</reference>
<evidence type="ECO:0000256" key="2">
    <source>
        <dbReference type="SAM" id="Phobius"/>
    </source>
</evidence>
<keyword evidence="2" id="KW-1133">Transmembrane helix</keyword>
<keyword evidence="1" id="KW-0175">Coiled coil</keyword>
<organism evidence="3">
    <name type="scientific">viral metagenome</name>
    <dbReference type="NCBI Taxonomy" id="1070528"/>
    <lineage>
        <taxon>unclassified sequences</taxon>
        <taxon>metagenomes</taxon>
        <taxon>organismal metagenomes</taxon>
    </lineage>
</organism>
<feature type="transmembrane region" description="Helical" evidence="2">
    <location>
        <begin position="200"/>
        <end position="220"/>
    </location>
</feature>
<protein>
    <submittedName>
        <fullName evidence="3">Uncharacterized protein</fullName>
    </submittedName>
</protein>
<keyword evidence="2" id="KW-0812">Transmembrane</keyword>
<sequence>MSNCPKQRERERDLKEKCQRDLQNLTNRYNTLNSNYNRINSNYNTANSNYNTLNSNYSKCVGDYKTLQTNYTTLNTNFNNLNASYNVQASNTKGLLDNLRITESFQEGASGVSYDERVVIYDTLIKDDIKYYNTIADENSKLDTEIQKIKNNYSTDDQKVNYQSQQLYRVNNAIFYMSMFYFTLLAVLIYYLYYNKTVSFYMKLAIILGILIYPYIILPFERFLLYLGKYILSFIQGNPALRAS</sequence>
<accession>A0A6C0KHA2</accession>